<feature type="domain" description="Amidohydrolase-related" evidence="2">
    <location>
        <begin position="3"/>
        <end position="279"/>
    </location>
</feature>
<name>A0ABV4U752_9BACT</name>
<dbReference type="Pfam" id="PF04909">
    <property type="entry name" value="Amidohydro_2"/>
    <property type="match status" value="1"/>
</dbReference>
<comment type="caution">
    <text evidence="3">The sequence shown here is derived from an EMBL/GenBank/DDBJ whole genome shotgun (WGS) entry which is preliminary data.</text>
</comment>
<evidence type="ECO:0000256" key="1">
    <source>
        <dbReference type="ARBA" id="ARBA00038310"/>
    </source>
</evidence>
<proteinExistence type="inferred from homology"/>
<protein>
    <submittedName>
        <fullName evidence="3">Amidohydrolase</fullName>
    </submittedName>
</protein>
<sequence>MIIDTHTHFYDPFRPQGVPWPTRDDRVLYRRVMPENFRTAAAPSGIGATIVIEASPWAEDNHWLLELARTEPLILGVVGSVNPDNPASASQLSRLADDRRFRGVRLSLPKADPVAALATPSYQRVLKQLADARLTLDLLVKQPAAGLFDELRKHPDLRIVLDHVAVAPDADGRPAPAWARWLGEVGQLPNVYCKLSGFLESASQRYASVPTDADFYREVFDTMLGRLGPARLLYASNWPVIDRVSSYDVHARILLAWADGLGEDTRERVLCRNAVDAYGPLPGLADEEPGGLMSSA</sequence>
<dbReference type="InterPro" id="IPR006680">
    <property type="entry name" value="Amidohydro-rel"/>
</dbReference>
<dbReference type="PANTHER" id="PTHR43569:SF2">
    <property type="entry name" value="AMIDOHYDROLASE-RELATED DOMAIN-CONTAINING PROTEIN"/>
    <property type="match status" value="1"/>
</dbReference>
<evidence type="ECO:0000259" key="2">
    <source>
        <dbReference type="Pfam" id="PF04909"/>
    </source>
</evidence>
<organism evidence="3 4">
    <name type="scientific">Natronomicrosphaera hydrolytica</name>
    <dbReference type="NCBI Taxonomy" id="3242702"/>
    <lineage>
        <taxon>Bacteria</taxon>
        <taxon>Pseudomonadati</taxon>
        <taxon>Planctomycetota</taxon>
        <taxon>Phycisphaerae</taxon>
        <taxon>Phycisphaerales</taxon>
        <taxon>Phycisphaeraceae</taxon>
        <taxon>Natronomicrosphaera</taxon>
    </lineage>
</organism>
<reference evidence="3 4" key="1">
    <citation type="submission" date="2024-08" db="EMBL/GenBank/DDBJ databases">
        <title>Whole-genome sequencing of halo(alkali)philic microorganisms from hypersaline lakes.</title>
        <authorList>
            <person name="Sorokin D.Y."/>
            <person name="Merkel A.Y."/>
            <person name="Messina E."/>
            <person name="Yakimov M."/>
        </authorList>
    </citation>
    <scope>NUCLEOTIDE SEQUENCE [LARGE SCALE GENOMIC DNA]</scope>
    <source>
        <strain evidence="3 4">AB-hyl4</strain>
    </source>
</reference>
<accession>A0ABV4U752</accession>
<dbReference type="InterPro" id="IPR052350">
    <property type="entry name" value="Metallo-dep_Lactonases"/>
</dbReference>
<dbReference type="Proteomes" id="UP001575105">
    <property type="component" value="Unassembled WGS sequence"/>
</dbReference>
<comment type="similarity">
    <text evidence="1">Belongs to the metallo-dependent hydrolases superfamily.</text>
</comment>
<dbReference type="Gene3D" id="3.20.20.140">
    <property type="entry name" value="Metal-dependent hydrolases"/>
    <property type="match status" value="1"/>
</dbReference>
<evidence type="ECO:0000313" key="4">
    <source>
        <dbReference type="Proteomes" id="UP001575105"/>
    </source>
</evidence>
<gene>
    <name evidence="3" type="ORF">ACERK3_12665</name>
</gene>
<dbReference type="SUPFAM" id="SSF51556">
    <property type="entry name" value="Metallo-dependent hydrolases"/>
    <property type="match status" value="1"/>
</dbReference>
<keyword evidence="4" id="KW-1185">Reference proteome</keyword>
<dbReference type="InterPro" id="IPR032466">
    <property type="entry name" value="Metal_Hydrolase"/>
</dbReference>
<dbReference type="RefSeq" id="WP_425346064.1">
    <property type="nucleotide sequence ID" value="NZ_JBGUBD010000007.1"/>
</dbReference>
<evidence type="ECO:0000313" key="3">
    <source>
        <dbReference type="EMBL" id="MFA9479137.1"/>
    </source>
</evidence>
<dbReference type="PANTHER" id="PTHR43569">
    <property type="entry name" value="AMIDOHYDROLASE"/>
    <property type="match status" value="1"/>
</dbReference>
<dbReference type="EMBL" id="JBGUBD010000007">
    <property type="protein sequence ID" value="MFA9479137.1"/>
    <property type="molecule type" value="Genomic_DNA"/>
</dbReference>